<proteinExistence type="predicted"/>
<reference evidence="2 3" key="1">
    <citation type="submission" date="2022-04" db="EMBL/GenBank/DDBJ databases">
        <title>Chromosome-level reference genomes for two strains of Caenorhabditis briggsae: an improved platform for comparative genomics.</title>
        <authorList>
            <person name="Stevens L."/>
            <person name="Andersen E."/>
        </authorList>
    </citation>
    <scope>NUCLEOTIDE SEQUENCE [LARGE SCALE GENOMIC DNA]</scope>
    <source>
        <strain evidence="2">VX34</strain>
        <tissue evidence="2">Whole-organism</tissue>
    </source>
</reference>
<evidence type="ECO:0000313" key="3">
    <source>
        <dbReference type="Proteomes" id="UP000829354"/>
    </source>
</evidence>
<feature type="compositionally biased region" description="Acidic residues" evidence="1">
    <location>
        <begin position="326"/>
        <end position="376"/>
    </location>
</feature>
<feature type="region of interest" description="Disordered" evidence="1">
    <location>
        <begin position="326"/>
        <end position="383"/>
    </location>
</feature>
<dbReference type="EMBL" id="CP092622">
    <property type="protein sequence ID" value="UMM25363.1"/>
    <property type="molecule type" value="Genomic_DNA"/>
</dbReference>
<sequence>MIPEDPIQCQEISSTTPEVYEGPQHGDYLDQLRSLVQKVCSAARKKNVTFHSIGDENYRIVIDEEPIELICDEEKNDTLLKFSWRDFLMDDTDVIISATCVLFYVVREFGNDLDIFDVNAIGMEEFFLAGRFYVEQLNLSLCLSNGNADEVMEFWGPKIEHARILRLGTVVEQEAHETCERIYEKWFQFKGCFGFYADNINVSLANRFRRRMKIAVFSSDTIPVEVVVKWIKGWIMSVPGYNHLALVDFSIPGFRILSGVLWQFGIDPSRIPPNAVIQTRNRRGEISYISAPGKLYFGIKNVYPEEPLYEIDLVFPLDDLVEDVDTDEELEDEEDEEMEDDDEEVEDEEDEEMEDDDEEVEDEEEEEVDTHDEENQQENHQIA</sequence>
<evidence type="ECO:0000256" key="1">
    <source>
        <dbReference type="SAM" id="MobiDB-lite"/>
    </source>
</evidence>
<gene>
    <name evidence="2" type="ORF">L5515_005222</name>
</gene>
<evidence type="ECO:0000313" key="2">
    <source>
        <dbReference type="EMBL" id="UMM25363.1"/>
    </source>
</evidence>
<dbReference type="Proteomes" id="UP000829354">
    <property type="component" value="Chromosome III"/>
</dbReference>
<organism evidence="2 3">
    <name type="scientific">Caenorhabditis briggsae</name>
    <dbReference type="NCBI Taxonomy" id="6238"/>
    <lineage>
        <taxon>Eukaryota</taxon>
        <taxon>Metazoa</taxon>
        <taxon>Ecdysozoa</taxon>
        <taxon>Nematoda</taxon>
        <taxon>Chromadorea</taxon>
        <taxon>Rhabditida</taxon>
        <taxon>Rhabditina</taxon>
        <taxon>Rhabditomorpha</taxon>
        <taxon>Rhabditoidea</taxon>
        <taxon>Rhabditidae</taxon>
        <taxon>Peloderinae</taxon>
        <taxon>Caenorhabditis</taxon>
    </lineage>
</organism>
<accession>A0AAE9ES22</accession>
<dbReference type="AlphaFoldDB" id="A0AAE9ES22"/>
<protein>
    <submittedName>
        <fullName evidence="2">Uncharacterized protein</fullName>
    </submittedName>
</protein>
<keyword evidence="3" id="KW-1185">Reference proteome</keyword>
<name>A0AAE9ES22_CAEBR</name>